<gene>
    <name evidence="3" type="ORF">Tco_0821875</name>
</gene>
<comment type="caution">
    <text evidence="3">The sequence shown here is derived from an EMBL/GenBank/DDBJ whole genome shotgun (WGS) entry which is preliminary data.</text>
</comment>
<protein>
    <submittedName>
        <fullName evidence="3">Uncharacterized protein</fullName>
    </submittedName>
</protein>
<evidence type="ECO:0000313" key="4">
    <source>
        <dbReference type="Proteomes" id="UP001151760"/>
    </source>
</evidence>
<accession>A0ABQ5AHP6</accession>
<proteinExistence type="predicted"/>
<sequence length="459" mass="52952">MERAITTVASLVAAQDNNNILKTQTTTMPNVDIPQGMDIGGSPRRQETMGVLLLRLGGYTPRSDEGRLKLKELMAICTKLSKQVLDLEKENDAQAVEILKLKQRVRKLERKRKSRISHPRRRIYMQVESSDDELDEKVASKQGRESDKTKSMFQDSDFDVLDDDMEDVEGETVHTAYHGNLTIAQTLIKMKEEKAKEKGVAIKDVEDSPRTIRSITTMQPLPSIDPKDKELAELDRAQKERQNQEEATSATLAEEFDEIQARIDVDHELAQAESTKKRQRADSKEESSKKQKLEEDNDAEKEELRDSMDVVPRDDVAIDIESLATKYPIIDWKTHILNENMMCYQIIRADGSSKNYKIFNKMLDDFDKELYDMKTLFEPNEEDEIWKNQQDYNLISWRLFDSCGVHPDGLGKQRKLSFIMSVKTRKLQRLEKVHIEGYCPTFIASIRGSRYYDTVIEDC</sequence>
<feature type="coiled-coil region" evidence="1">
    <location>
        <begin position="70"/>
        <end position="111"/>
    </location>
</feature>
<evidence type="ECO:0000256" key="1">
    <source>
        <dbReference type="SAM" id="Coils"/>
    </source>
</evidence>
<dbReference type="Proteomes" id="UP001151760">
    <property type="component" value="Unassembled WGS sequence"/>
</dbReference>
<keyword evidence="4" id="KW-1185">Reference proteome</keyword>
<name>A0ABQ5AHP6_9ASTR</name>
<reference evidence="3" key="1">
    <citation type="journal article" date="2022" name="Int. J. Mol. Sci.">
        <title>Draft Genome of Tanacetum Coccineum: Genomic Comparison of Closely Related Tanacetum-Family Plants.</title>
        <authorList>
            <person name="Yamashiro T."/>
            <person name="Shiraishi A."/>
            <person name="Nakayama K."/>
            <person name="Satake H."/>
        </authorList>
    </citation>
    <scope>NUCLEOTIDE SEQUENCE</scope>
</reference>
<feature type="region of interest" description="Disordered" evidence="2">
    <location>
        <begin position="126"/>
        <end position="157"/>
    </location>
</feature>
<dbReference type="EMBL" id="BQNB010012215">
    <property type="protein sequence ID" value="GJT00706.1"/>
    <property type="molecule type" value="Genomic_DNA"/>
</dbReference>
<organism evidence="3 4">
    <name type="scientific">Tanacetum coccineum</name>
    <dbReference type="NCBI Taxonomy" id="301880"/>
    <lineage>
        <taxon>Eukaryota</taxon>
        <taxon>Viridiplantae</taxon>
        <taxon>Streptophyta</taxon>
        <taxon>Embryophyta</taxon>
        <taxon>Tracheophyta</taxon>
        <taxon>Spermatophyta</taxon>
        <taxon>Magnoliopsida</taxon>
        <taxon>eudicotyledons</taxon>
        <taxon>Gunneridae</taxon>
        <taxon>Pentapetalae</taxon>
        <taxon>asterids</taxon>
        <taxon>campanulids</taxon>
        <taxon>Asterales</taxon>
        <taxon>Asteraceae</taxon>
        <taxon>Asteroideae</taxon>
        <taxon>Anthemideae</taxon>
        <taxon>Anthemidinae</taxon>
        <taxon>Tanacetum</taxon>
    </lineage>
</organism>
<evidence type="ECO:0000256" key="2">
    <source>
        <dbReference type="SAM" id="MobiDB-lite"/>
    </source>
</evidence>
<evidence type="ECO:0000313" key="3">
    <source>
        <dbReference type="EMBL" id="GJT00706.1"/>
    </source>
</evidence>
<feature type="compositionally biased region" description="Basic and acidic residues" evidence="2">
    <location>
        <begin position="271"/>
        <end position="294"/>
    </location>
</feature>
<reference evidence="3" key="2">
    <citation type="submission" date="2022-01" db="EMBL/GenBank/DDBJ databases">
        <authorList>
            <person name="Yamashiro T."/>
            <person name="Shiraishi A."/>
            <person name="Satake H."/>
            <person name="Nakayama K."/>
        </authorList>
    </citation>
    <scope>NUCLEOTIDE SEQUENCE</scope>
</reference>
<feature type="compositionally biased region" description="Basic and acidic residues" evidence="2">
    <location>
        <begin position="136"/>
        <end position="150"/>
    </location>
</feature>
<feature type="region of interest" description="Disordered" evidence="2">
    <location>
        <begin position="271"/>
        <end position="307"/>
    </location>
</feature>
<keyword evidence="1" id="KW-0175">Coiled coil</keyword>